<evidence type="ECO:0000259" key="3">
    <source>
        <dbReference type="Pfam" id="PF01266"/>
    </source>
</evidence>
<dbReference type="Gene3D" id="3.50.50.60">
    <property type="entry name" value="FAD/NAD(P)-binding domain"/>
    <property type="match status" value="2"/>
</dbReference>
<dbReference type="GO" id="GO:0005737">
    <property type="term" value="C:cytoplasm"/>
    <property type="evidence" value="ECO:0007669"/>
    <property type="project" value="TreeGrafter"/>
</dbReference>
<dbReference type="SUPFAM" id="SSF51905">
    <property type="entry name" value="FAD/NAD(P)-binding domain"/>
    <property type="match status" value="1"/>
</dbReference>
<feature type="compositionally biased region" description="Low complexity" evidence="2">
    <location>
        <begin position="280"/>
        <end position="297"/>
    </location>
</feature>
<reference evidence="4 5" key="1">
    <citation type="submission" date="2020-08" db="EMBL/GenBank/DDBJ databases">
        <title>Genomic Encyclopedia of Type Strains, Phase III (KMG-III): the genomes of soil and plant-associated and newly described type strains.</title>
        <authorList>
            <person name="Whitman W."/>
        </authorList>
    </citation>
    <scope>NUCLEOTIDE SEQUENCE [LARGE SCALE GENOMIC DNA]</scope>
    <source>
        <strain evidence="4 5">CECT 8305</strain>
    </source>
</reference>
<accession>A0A7W9Q4Z3</accession>
<dbReference type="GO" id="GO:0043799">
    <property type="term" value="F:glycine oxidase activity"/>
    <property type="evidence" value="ECO:0007669"/>
    <property type="project" value="UniProtKB-EC"/>
</dbReference>
<evidence type="ECO:0000256" key="1">
    <source>
        <dbReference type="ARBA" id="ARBA00023002"/>
    </source>
</evidence>
<evidence type="ECO:0000313" key="4">
    <source>
        <dbReference type="EMBL" id="MBB5933459.1"/>
    </source>
</evidence>
<dbReference type="PANTHER" id="PTHR13847:SF289">
    <property type="entry name" value="GLYCINE OXIDASE"/>
    <property type="match status" value="1"/>
</dbReference>
<keyword evidence="1 4" id="KW-0560">Oxidoreductase</keyword>
<dbReference type="Pfam" id="PF01266">
    <property type="entry name" value="DAO"/>
    <property type="match status" value="2"/>
</dbReference>
<evidence type="ECO:0000313" key="5">
    <source>
        <dbReference type="Proteomes" id="UP000588098"/>
    </source>
</evidence>
<sequence>MHASADGGSAAAPPPHHDPQHPTNPQHPMNPRRRGSPGAARHEPAHGTATFAAHPTPSAAAGEPEATSGPTPATAAQPVEPAARQAAPTTSDVRCDVLVIGGGIIGLVTAWRAAQRGLRTVVADPAPGGGAAQVAAGMLAAVTETHFGEELLLGLNLASARRYPAFAAELEEASGQPTGYRTCGTLAVALDSDDRAQLRDLHALQQRCGLDAQWLTGRECRRLEPLLAPGVRGGLQVSGDHQLDPRLLASALLTACERAGVGFHRAWAQRLTLTGAETGAWTETGTGTRTRTETGTEYGAGTGHGADDHTAGLGRAAQGAGRAGADHRATDGLRATGAVLADGTRVAAGQVVLAGGSLSGRLAGVPPHVVPPVRPVKGQLLRLRVPTALAAAGPFLSRTVRAVVRGGHVYLVPRANGELIVGATTEELGWDTTITAGGLYELLRDAHEVVPGITELELVETMAGLRPGSPDNAPLLGPTGLPGLLLATGHHRNGVLLTPVTGDVMAEVLTGGQLPALARPFTPLRFTAPPEPAPAAPYARPDTVPLAHHTRTGAPRPTDASQEQQA</sequence>
<dbReference type="InterPro" id="IPR036188">
    <property type="entry name" value="FAD/NAD-bd_sf"/>
</dbReference>
<feature type="region of interest" description="Disordered" evidence="2">
    <location>
        <begin position="1"/>
        <end position="90"/>
    </location>
</feature>
<proteinExistence type="predicted"/>
<feature type="domain" description="FAD dependent oxidoreductase" evidence="3">
    <location>
        <begin position="96"/>
        <end position="288"/>
    </location>
</feature>
<dbReference type="SUPFAM" id="SSF54373">
    <property type="entry name" value="FAD-linked reductases, C-terminal domain"/>
    <property type="match status" value="1"/>
</dbReference>
<feature type="domain" description="FAD dependent oxidoreductase" evidence="3">
    <location>
        <begin position="309"/>
        <end position="507"/>
    </location>
</feature>
<evidence type="ECO:0000256" key="2">
    <source>
        <dbReference type="SAM" id="MobiDB-lite"/>
    </source>
</evidence>
<keyword evidence="5" id="KW-1185">Reference proteome</keyword>
<dbReference type="InterPro" id="IPR006076">
    <property type="entry name" value="FAD-dep_OxRdtase"/>
</dbReference>
<dbReference type="AlphaFoldDB" id="A0A7W9Q4Z3"/>
<dbReference type="FunFam" id="3.30.9.10:FF:000003">
    <property type="entry name" value="Glycine oxidase ThiO"/>
    <property type="match status" value="1"/>
</dbReference>
<gene>
    <name evidence="4" type="ORF">FHS42_000477</name>
</gene>
<dbReference type="Proteomes" id="UP000588098">
    <property type="component" value="Unassembled WGS sequence"/>
</dbReference>
<name>A0A7W9Q4Z3_9ACTN</name>
<feature type="region of interest" description="Disordered" evidence="2">
    <location>
        <begin position="525"/>
        <end position="566"/>
    </location>
</feature>
<feature type="compositionally biased region" description="Low complexity" evidence="2">
    <location>
        <begin position="1"/>
        <end position="11"/>
    </location>
</feature>
<comment type="caution">
    <text evidence="4">The sequence shown here is derived from an EMBL/GenBank/DDBJ whole genome shotgun (WGS) entry which is preliminary data.</text>
</comment>
<feature type="region of interest" description="Disordered" evidence="2">
    <location>
        <begin position="280"/>
        <end position="328"/>
    </location>
</feature>
<feature type="compositionally biased region" description="Low complexity" evidence="2">
    <location>
        <begin position="311"/>
        <end position="320"/>
    </location>
</feature>
<dbReference type="Gene3D" id="3.30.9.10">
    <property type="entry name" value="D-Amino Acid Oxidase, subunit A, domain 2"/>
    <property type="match status" value="2"/>
</dbReference>
<dbReference type="PANTHER" id="PTHR13847">
    <property type="entry name" value="SARCOSINE DEHYDROGENASE-RELATED"/>
    <property type="match status" value="1"/>
</dbReference>
<organism evidence="4 5">
    <name type="scientific">Streptomyces zagrosensis</name>
    <dbReference type="NCBI Taxonomy" id="1042984"/>
    <lineage>
        <taxon>Bacteria</taxon>
        <taxon>Bacillati</taxon>
        <taxon>Actinomycetota</taxon>
        <taxon>Actinomycetes</taxon>
        <taxon>Kitasatosporales</taxon>
        <taxon>Streptomycetaceae</taxon>
        <taxon>Streptomyces</taxon>
    </lineage>
</organism>
<dbReference type="EMBL" id="JACHJL010000001">
    <property type="protein sequence ID" value="MBB5933459.1"/>
    <property type="molecule type" value="Genomic_DNA"/>
</dbReference>
<protein>
    <submittedName>
        <fullName evidence="4">Glycine oxidase</fullName>
        <ecNumber evidence="4">1.4.3.19</ecNumber>
    </submittedName>
</protein>
<dbReference type="EC" id="1.4.3.19" evidence="4"/>